<feature type="compositionally biased region" description="Polar residues" evidence="1">
    <location>
        <begin position="1"/>
        <end position="24"/>
    </location>
</feature>
<dbReference type="EMBL" id="ML213634">
    <property type="protein sequence ID" value="TFK34242.1"/>
    <property type="molecule type" value="Genomic_DNA"/>
</dbReference>
<feature type="compositionally biased region" description="Polar residues" evidence="1">
    <location>
        <begin position="47"/>
        <end position="59"/>
    </location>
</feature>
<name>A0A5C3LND3_9AGAR</name>
<evidence type="ECO:0000313" key="2">
    <source>
        <dbReference type="EMBL" id="TFK34242.1"/>
    </source>
</evidence>
<feature type="region of interest" description="Disordered" evidence="1">
    <location>
        <begin position="1"/>
        <end position="146"/>
    </location>
</feature>
<dbReference type="AlphaFoldDB" id="A0A5C3LND3"/>
<proteinExistence type="predicted"/>
<protein>
    <submittedName>
        <fullName evidence="2">Uncharacterized protein</fullName>
    </submittedName>
</protein>
<accession>A0A5C3LND3</accession>
<feature type="compositionally biased region" description="Polar residues" evidence="1">
    <location>
        <begin position="70"/>
        <end position="93"/>
    </location>
</feature>
<organism evidence="2 3">
    <name type="scientific">Crucibulum laeve</name>
    <dbReference type="NCBI Taxonomy" id="68775"/>
    <lineage>
        <taxon>Eukaryota</taxon>
        <taxon>Fungi</taxon>
        <taxon>Dikarya</taxon>
        <taxon>Basidiomycota</taxon>
        <taxon>Agaricomycotina</taxon>
        <taxon>Agaricomycetes</taxon>
        <taxon>Agaricomycetidae</taxon>
        <taxon>Agaricales</taxon>
        <taxon>Agaricineae</taxon>
        <taxon>Nidulariaceae</taxon>
        <taxon>Crucibulum</taxon>
    </lineage>
</organism>
<evidence type="ECO:0000313" key="3">
    <source>
        <dbReference type="Proteomes" id="UP000308652"/>
    </source>
</evidence>
<sequence length="146" mass="15458">MSSQDASRFQTSLVDNPVSQNEGTQGDRGQRKSALGTSGNYPLPGDSTASGGYGSTKNVWSDKAQRGNPPENSTHSPSSGNSNDNGLIDQTATGGPIGDELEDAKQGRDHGQVDLPAGDRSDYHPSKESRSEAQDMLDSGYSRERE</sequence>
<reference evidence="2 3" key="1">
    <citation type="journal article" date="2019" name="Nat. Ecol. Evol.">
        <title>Megaphylogeny resolves global patterns of mushroom evolution.</title>
        <authorList>
            <person name="Varga T."/>
            <person name="Krizsan K."/>
            <person name="Foldi C."/>
            <person name="Dima B."/>
            <person name="Sanchez-Garcia M."/>
            <person name="Sanchez-Ramirez S."/>
            <person name="Szollosi G.J."/>
            <person name="Szarkandi J.G."/>
            <person name="Papp V."/>
            <person name="Albert L."/>
            <person name="Andreopoulos W."/>
            <person name="Angelini C."/>
            <person name="Antonin V."/>
            <person name="Barry K.W."/>
            <person name="Bougher N.L."/>
            <person name="Buchanan P."/>
            <person name="Buyck B."/>
            <person name="Bense V."/>
            <person name="Catcheside P."/>
            <person name="Chovatia M."/>
            <person name="Cooper J."/>
            <person name="Damon W."/>
            <person name="Desjardin D."/>
            <person name="Finy P."/>
            <person name="Geml J."/>
            <person name="Haridas S."/>
            <person name="Hughes K."/>
            <person name="Justo A."/>
            <person name="Karasinski D."/>
            <person name="Kautmanova I."/>
            <person name="Kiss B."/>
            <person name="Kocsube S."/>
            <person name="Kotiranta H."/>
            <person name="LaButti K.M."/>
            <person name="Lechner B.E."/>
            <person name="Liimatainen K."/>
            <person name="Lipzen A."/>
            <person name="Lukacs Z."/>
            <person name="Mihaltcheva S."/>
            <person name="Morgado L.N."/>
            <person name="Niskanen T."/>
            <person name="Noordeloos M.E."/>
            <person name="Ohm R.A."/>
            <person name="Ortiz-Santana B."/>
            <person name="Ovrebo C."/>
            <person name="Racz N."/>
            <person name="Riley R."/>
            <person name="Savchenko A."/>
            <person name="Shiryaev A."/>
            <person name="Soop K."/>
            <person name="Spirin V."/>
            <person name="Szebenyi C."/>
            <person name="Tomsovsky M."/>
            <person name="Tulloss R.E."/>
            <person name="Uehling J."/>
            <person name="Grigoriev I.V."/>
            <person name="Vagvolgyi C."/>
            <person name="Papp T."/>
            <person name="Martin F.M."/>
            <person name="Miettinen O."/>
            <person name="Hibbett D.S."/>
            <person name="Nagy L.G."/>
        </authorList>
    </citation>
    <scope>NUCLEOTIDE SEQUENCE [LARGE SCALE GENOMIC DNA]</scope>
    <source>
        <strain evidence="2 3">CBS 166.37</strain>
    </source>
</reference>
<gene>
    <name evidence="2" type="ORF">BDQ12DRAFT_727025</name>
</gene>
<dbReference type="OrthoDB" id="3250036at2759"/>
<evidence type="ECO:0000256" key="1">
    <source>
        <dbReference type="SAM" id="MobiDB-lite"/>
    </source>
</evidence>
<keyword evidence="3" id="KW-1185">Reference proteome</keyword>
<dbReference type="Proteomes" id="UP000308652">
    <property type="component" value="Unassembled WGS sequence"/>
</dbReference>
<feature type="compositionally biased region" description="Basic and acidic residues" evidence="1">
    <location>
        <begin position="103"/>
        <end position="133"/>
    </location>
</feature>